<evidence type="ECO:0000256" key="5">
    <source>
        <dbReference type="ARBA" id="ARBA00022553"/>
    </source>
</evidence>
<dbReference type="InterPro" id="IPR029044">
    <property type="entry name" value="Nucleotide-diphossugar_trans"/>
</dbReference>
<keyword evidence="6" id="KW-0648">Protein biosynthesis</keyword>
<dbReference type="Pfam" id="PF02879">
    <property type="entry name" value="PGM_PMM_II"/>
    <property type="match status" value="1"/>
</dbReference>
<dbReference type="Gene3D" id="2.160.10.10">
    <property type="entry name" value="Hexapeptide repeat proteins"/>
    <property type="match status" value="1"/>
</dbReference>
<dbReference type="InterPro" id="IPR056764">
    <property type="entry name" value="LbH_EIF2B3/5"/>
</dbReference>
<dbReference type="Gene3D" id="3.30.310.50">
    <property type="entry name" value="Alpha-D-phosphohexomutase, C-terminal domain"/>
    <property type="match status" value="1"/>
</dbReference>
<dbReference type="InterPro" id="IPR036900">
    <property type="entry name" value="A-D-PHexomutase_C_sf"/>
</dbReference>
<accession>A0A6V8NCN6</accession>
<dbReference type="InterPro" id="IPR016055">
    <property type="entry name" value="A-D-PHexomutase_a/b/a-I/II/III"/>
</dbReference>
<reference evidence="13" key="1">
    <citation type="submission" date="2020-06" db="EMBL/GenBank/DDBJ databases">
        <title>Draft genomic sequecing of Geomonas sp. Red745.</title>
        <authorList>
            <person name="Itoh H."/>
            <person name="Xu Z.X."/>
            <person name="Ushijima N."/>
            <person name="Masuda Y."/>
            <person name="Shiratori Y."/>
            <person name="Senoo K."/>
        </authorList>
    </citation>
    <scope>NUCLEOTIDE SEQUENCE [LARGE SCALE GENOMIC DNA]</scope>
    <source>
        <strain evidence="13">Red745</strain>
    </source>
</reference>
<feature type="domain" description="EIF2B subunit epsilon/gamma LbH" evidence="11">
    <location>
        <begin position="256"/>
        <end position="350"/>
    </location>
</feature>
<protein>
    <submittedName>
        <fullName evidence="12">Phosphoglucomutase</fullName>
    </submittedName>
</protein>
<dbReference type="GO" id="GO:0016868">
    <property type="term" value="F:intramolecular phosphotransferase activity"/>
    <property type="evidence" value="ECO:0007669"/>
    <property type="project" value="InterPro"/>
</dbReference>
<dbReference type="InterPro" id="IPR005835">
    <property type="entry name" value="NTP_transferase_dom"/>
</dbReference>
<dbReference type="Pfam" id="PF00483">
    <property type="entry name" value="NTP_transferase"/>
    <property type="match status" value="1"/>
</dbReference>
<dbReference type="InterPro" id="IPR050486">
    <property type="entry name" value="Mannose-1P_guanyltransferase"/>
</dbReference>
<dbReference type="AlphaFoldDB" id="A0A6V8NCN6"/>
<comment type="similarity">
    <text evidence="2">Belongs to the phosphohexose mutase family.</text>
</comment>
<dbReference type="RefSeq" id="WP_183362772.1">
    <property type="nucleotide sequence ID" value="NZ_BLXZ01000008.1"/>
</dbReference>
<dbReference type="Pfam" id="PF02880">
    <property type="entry name" value="PGM_PMM_III"/>
    <property type="match status" value="1"/>
</dbReference>
<evidence type="ECO:0000256" key="6">
    <source>
        <dbReference type="ARBA" id="ARBA00022917"/>
    </source>
</evidence>
<dbReference type="SUPFAM" id="SSF51161">
    <property type="entry name" value="Trimeric LpxA-like enzymes"/>
    <property type="match status" value="1"/>
</dbReference>
<feature type="domain" description="Nucleotidyl transferase" evidence="7">
    <location>
        <begin position="2"/>
        <end position="233"/>
    </location>
</feature>
<dbReference type="Proteomes" id="UP000587586">
    <property type="component" value="Unassembled WGS sequence"/>
</dbReference>
<dbReference type="GO" id="GO:0005975">
    <property type="term" value="P:carbohydrate metabolic process"/>
    <property type="evidence" value="ECO:0007669"/>
    <property type="project" value="InterPro"/>
</dbReference>
<keyword evidence="13" id="KW-1185">Reference proteome</keyword>
<dbReference type="Pfam" id="PF25084">
    <property type="entry name" value="LbH_EIF2B"/>
    <property type="match status" value="1"/>
</dbReference>
<gene>
    <name evidence="12" type="ORF">GMLC_37690</name>
</gene>
<evidence type="ECO:0000313" key="13">
    <source>
        <dbReference type="Proteomes" id="UP000587586"/>
    </source>
</evidence>
<dbReference type="Pfam" id="PF02878">
    <property type="entry name" value="PGM_PMM_I"/>
    <property type="match status" value="1"/>
</dbReference>
<evidence type="ECO:0000259" key="10">
    <source>
        <dbReference type="Pfam" id="PF02880"/>
    </source>
</evidence>
<dbReference type="InterPro" id="IPR005845">
    <property type="entry name" value="A-D-PHexomutase_a/b/a-II"/>
</dbReference>
<evidence type="ECO:0000256" key="4">
    <source>
        <dbReference type="ARBA" id="ARBA00022540"/>
    </source>
</evidence>
<dbReference type="InterPro" id="IPR011004">
    <property type="entry name" value="Trimer_LpxA-like_sf"/>
</dbReference>
<evidence type="ECO:0000256" key="1">
    <source>
        <dbReference type="ARBA" id="ARBA00004514"/>
    </source>
</evidence>
<keyword evidence="3" id="KW-0963">Cytoplasm</keyword>
<proteinExistence type="inferred from homology"/>
<dbReference type="CDD" id="cd04181">
    <property type="entry name" value="NTP_transferase"/>
    <property type="match status" value="1"/>
</dbReference>
<comment type="caution">
    <text evidence="12">The sequence shown here is derived from an EMBL/GenBank/DDBJ whole genome shotgun (WGS) entry which is preliminary data.</text>
</comment>
<evidence type="ECO:0000259" key="11">
    <source>
        <dbReference type="Pfam" id="PF25084"/>
    </source>
</evidence>
<evidence type="ECO:0000259" key="8">
    <source>
        <dbReference type="Pfam" id="PF02878"/>
    </source>
</evidence>
<organism evidence="12 13">
    <name type="scientific">Geomonas limicola</name>
    <dbReference type="NCBI Taxonomy" id="2740186"/>
    <lineage>
        <taxon>Bacteria</taxon>
        <taxon>Pseudomonadati</taxon>
        <taxon>Thermodesulfobacteriota</taxon>
        <taxon>Desulfuromonadia</taxon>
        <taxon>Geobacterales</taxon>
        <taxon>Geobacteraceae</taxon>
        <taxon>Geomonas</taxon>
    </lineage>
</organism>
<dbReference type="InterPro" id="IPR005846">
    <property type="entry name" value="A-D-PHexomutase_a/b/a-III"/>
</dbReference>
<feature type="domain" description="Alpha-D-phosphohexomutase alpha/beta/alpha" evidence="9">
    <location>
        <begin position="535"/>
        <end position="634"/>
    </location>
</feature>
<dbReference type="InterPro" id="IPR005844">
    <property type="entry name" value="A-D-PHexomutase_a/b/a-I"/>
</dbReference>
<dbReference type="SUPFAM" id="SSF53448">
    <property type="entry name" value="Nucleotide-diphospho-sugar transferases"/>
    <property type="match status" value="1"/>
</dbReference>
<dbReference type="Gene3D" id="3.40.120.10">
    <property type="entry name" value="Alpha-D-Glucose-1,6-Bisphosphate, subunit A, domain 3"/>
    <property type="match status" value="3"/>
</dbReference>
<keyword evidence="4" id="KW-0396">Initiation factor</keyword>
<evidence type="ECO:0000256" key="2">
    <source>
        <dbReference type="ARBA" id="ARBA00010231"/>
    </source>
</evidence>
<dbReference type="PANTHER" id="PTHR22572">
    <property type="entry name" value="SUGAR-1-PHOSPHATE GUANYL TRANSFERASE"/>
    <property type="match status" value="1"/>
</dbReference>
<keyword evidence="5" id="KW-0597">Phosphoprotein</keyword>
<dbReference type="CDD" id="cd05805">
    <property type="entry name" value="MPG1_transferase"/>
    <property type="match status" value="1"/>
</dbReference>
<dbReference type="SUPFAM" id="SSF55957">
    <property type="entry name" value="Phosphoglucomutase, C-terminal domain"/>
    <property type="match status" value="1"/>
</dbReference>
<dbReference type="SUPFAM" id="SSF53738">
    <property type="entry name" value="Phosphoglucomutase, first 3 domains"/>
    <property type="match status" value="3"/>
</dbReference>
<sequence length="836" mass="92943">MKAVIMAGGFGTRMQPLTCNIPKPMVPLMNRPIMLHIVELLKKHGITDLVMLLYHQPSVIKNFFRDGAEFGVRITYVTPLEDMGTAGAVKYAEKYLDERFLIISGDLLTDFNIQKVIDFHENNKALATITLTSVKDPLQFGVVITDKDRRITQFLEKPGWGEVISDTINTGIYVLEPEVFKMIPEGENFDFSQDLFPLLLKKKAALFGYPVKGYWRDIGNTDSYREAHHDILKGKVNVKIDEPKKDLVGKDLRIGTDVRLGEGTLMEGTVVVGDNSQVKAGAQIKDSVIGRNCTIEPGVKLTRCVIWDNVFIKKGAKINDCVLCNNVSVGQATVMEEGVVVADDTSIGEDSYFKRDVKVWPRKVIESGSTVTDNLIWGERWKKSLFEGEMIKGLSNIELTPEFVAKLGCAYGTSLPKGSHVLVGRDSTLSSRMLKRSFLGGILSAGVNVRDIRMISLPILRYKLRTFGEVGGVHFRQSLDDPAITEIVFLDADGLDFSSSMGKNVERIFYKENFRRAHYQEPGGITELPQVVDFYREGFFRGLDQQLIRNAAPKVVIDFNHSVAGQILPQILNDLGVEVIGLNTYLDESRGSKSADEKPHSLQQLSKIVVTLEAQAGFWLDPTAEEVVLIDETGRVYPPEEQLPLLVALMLKSGARGTIAVPVSAPSVIEQMAGENGCAVRRTKSAERSMIETAISPEVVMAGTMSGRFAFPKFQAAFDGMFTIAKTIELAATARQPISKVLTDVPRRTFLQGKVPCVWEKKGGIMRKMSEDSLDKEASFIDGIKVSFGEDWVLVLPDQYQPVVHVVAEGKDPKAAHRLLDEYMQKVEKWKKELTL</sequence>
<evidence type="ECO:0000256" key="3">
    <source>
        <dbReference type="ARBA" id="ARBA00022490"/>
    </source>
</evidence>
<dbReference type="Gene3D" id="3.90.550.10">
    <property type="entry name" value="Spore Coat Polysaccharide Biosynthesis Protein SpsA, Chain A"/>
    <property type="match status" value="1"/>
</dbReference>
<comment type="subcellular location">
    <subcellularLocation>
        <location evidence="1">Cytoplasm</location>
        <location evidence="1">Cytosol</location>
    </subcellularLocation>
</comment>
<feature type="domain" description="Alpha-D-phosphohexomutase alpha/beta/alpha" evidence="8">
    <location>
        <begin position="389"/>
        <end position="515"/>
    </location>
</feature>
<evidence type="ECO:0000259" key="9">
    <source>
        <dbReference type="Pfam" id="PF02879"/>
    </source>
</evidence>
<name>A0A6V8NCN6_9BACT</name>
<evidence type="ECO:0000313" key="12">
    <source>
        <dbReference type="EMBL" id="GFO70190.1"/>
    </source>
</evidence>
<feature type="domain" description="Alpha-D-phosphohexomutase alpha/beta/alpha" evidence="10">
    <location>
        <begin position="646"/>
        <end position="746"/>
    </location>
</feature>
<dbReference type="EMBL" id="BLXZ01000008">
    <property type="protein sequence ID" value="GFO70190.1"/>
    <property type="molecule type" value="Genomic_DNA"/>
</dbReference>
<evidence type="ECO:0000259" key="7">
    <source>
        <dbReference type="Pfam" id="PF00483"/>
    </source>
</evidence>